<feature type="region of interest" description="Disordered" evidence="7">
    <location>
        <begin position="483"/>
        <end position="515"/>
    </location>
</feature>
<evidence type="ECO:0000256" key="4">
    <source>
        <dbReference type="ARBA" id="ARBA00022884"/>
    </source>
</evidence>
<feature type="region of interest" description="Disordered" evidence="7">
    <location>
        <begin position="368"/>
        <end position="389"/>
    </location>
</feature>
<keyword evidence="4 6" id="KW-0694">RNA-binding</keyword>
<dbReference type="OrthoDB" id="10258585at2759"/>
<feature type="compositionally biased region" description="Low complexity" evidence="7">
    <location>
        <begin position="104"/>
        <end position="116"/>
    </location>
</feature>
<dbReference type="Proteomes" id="UP000054845">
    <property type="component" value="Unassembled WGS sequence"/>
</dbReference>
<dbReference type="PANTHER" id="PTHR15608">
    <property type="entry name" value="SPLICING FACTOR U2AF-ASSOCIATED PROTEIN 2"/>
    <property type="match status" value="1"/>
</dbReference>
<dbReference type="EMBL" id="CCYA01000278">
    <property type="protein sequence ID" value="CEH16182.1"/>
    <property type="molecule type" value="Genomic_DNA"/>
</dbReference>
<accession>A0A0P1BJR7</accession>
<dbReference type="SUPFAM" id="SSF54928">
    <property type="entry name" value="RNA-binding domain, RBD"/>
    <property type="match status" value="2"/>
</dbReference>
<evidence type="ECO:0000256" key="6">
    <source>
        <dbReference type="PROSITE-ProRule" id="PRU00176"/>
    </source>
</evidence>
<protein>
    <submittedName>
        <fullName evidence="9">Transcription elongation factor TAT-SF1</fullName>
    </submittedName>
</protein>
<organism evidence="9 10">
    <name type="scientific">Ceraceosorus bombacis</name>
    <dbReference type="NCBI Taxonomy" id="401625"/>
    <lineage>
        <taxon>Eukaryota</taxon>
        <taxon>Fungi</taxon>
        <taxon>Dikarya</taxon>
        <taxon>Basidiomycota</taxon>
        <taxon>Ustilaginomycotina</taxon>
        <taxon>Exobasidiomycetes</taxon>
        <taxon>Ceraceosorales</taxon>
        <taxon>Ceraceosoraceae</taxon>
        <taxon>Ceraceosorus</taxon>
    </lineage>
</organism>
<dbReference type="STRING" id="401625.A0A0P1BJR7"/>
<dbReference type="SMART" id="SM00360">
    <property type="entry name" value="RRM"/>
    <property type="match status" value="2"/>
</dbReference>
<proteinExistence type="inferred from homology"/>
<dbReference type="InterPro" id="IPR034393">
    <property type="entry name" value="TatSF1-like"/>
</dbReference>
<keyword evidence="9" id="KW-0648">Protein biosynthesis</keyword>
<feature type="region of interest" description="Disordered" evidence="7">
    <location>
        <begin position="103"/>
        <end position="137"/>
    </location>
</feature>
<evidence type="ECO:0000313" key="9">
    <source>
        <dbReference type="EMBL" id="CEH16182.1"/>
    </source>
</evidence>
<keyword evidence="9" id="KW-0251">Elongation factor</keyword>
<dbReference type="GO" id="GO:0005684">
    <property type="term" value="C:U2-type spliceosomal complex"/>
    <property type="evidence" value="ECO:0007669"/>
    <property type="project" value="TreeGrafter"/>
</dbReference>
<evidence type="ECO:0000259" key="8">
    <source>
        <dbReference type="PROSITE" id="PS50102"/>
    </source>
</evidence>
<dbReference type="FunFam" id="3.30.70.330:FF:000105">
    <property type="entry name" value="HIV Tat-specific factor 1 homolog"/>
    <property type="match status" value="1"/>
</dbReference>
<evidence type="ECO:0000256" key="1">
    <source>
        <dbReference type="ARBA" id="ARBA00007747"/>
    </source>
</evidence>
<feature type="region of interest" description="Disordered" evidence="7">
    <location>
        <begin position="333"/>
        <end position="353"/>
    </location>
</feature>
<feature type="domain" description="RRM" evidence="8">
    <location>
        <begin position="216"/>
        <end position="303"/>
    </location>
</feature>
<keyword evidence="2" id="KW-0507">mRNA processing</keyword>
<dbReference type="GO" id="GO:0000398">
    <property type="term" value="P:mRNA splicing, via spliceosome"/>
    <property type="evidence" value="ECO:0007669"/>
    <property type="project" value="UniProtKB-ARBA"/>
</dbReference>
<dbReference type="GO" id="GO:0003746">
    <property type="term" value="F:translation elongation factor activity"/>
    <property type="evidence" value="ECO:0007669"/>
    <property type="project" value="UniProtKB-KW"/>
</dbReference>
<keyword evidence="5" id="KW-0508">mRNA splicing</keyword>
<evidence type="ECO:0000256" key="3">
    <source>
        <dbReference type="ARBA" id="ARBA00022737"/>
    </source>
</evidence>
<keyword evidence="10" id="KW-1185">Reference proteome</keyword>
<keyword evidence="3" id="KW-0677">Repeat</keyword>
<dbReference type="GO" id="GO:0005686">
    <property type="term" value="C:U2 snRNP"/>
    <property type="evidence" value="ECO:0007669"/>
    <property type="project" value="TreeGrafter"/>
</dbReference>
<dbReference type="InterPro" id="IPR012677">
    <property type="entry name" value="Nucleotide-bd_a/b_plait_sf"/>
</dbReference>
<dbReference type="PROSITE" id="PS50102">
    <property type="entry name" value="RRM"/>
    <property type="match status" value="1"/>
</dbReference>
<feature type="compositionally biased region" description="Low complexity" evidence="7">
    <location>
        <begin position="19"/>
        <end position="45"/>
    </location>
</feature>
<evidence type="ECO:0000256" key="7">
    <source>
        <dbReference type="SAM" id="MobiDB-lite"/>
    </source>
</evidence>
<reference evidence="9 10" key="1">
    <citation type="submission" date="2014-09" db="EMBL/GenBank/DDBJ databases">
        <authorList>
            <person name="Magalhaes I.L.F."/>
            <person name="Oliveira U."/>
            <person name="Santos F.R."/>
            <person name="Vidigal T.H.D.A."/>
            <person name="Brescovit A.D."/>
            <person name="Santos A.J."/>
        </authorList>
    </citation>
    <scope>NUCLEOTIDE SEQUENCE [LARGE SCALE GENOMIC DNA]</scope>
</reference>
<dbReference type="GO" id="GO:0003723">
    <property type="term" value="F:RNA binding"/>
    <property type="evidence" value="ECO:0007669"/>
    <property type="project" value="UniProtKB-UniRule"/>
</dbReference>
<dbReference type="AlphaFoldDB" id="A0A0P1BJR7"/>
<evidence type="ECO:0000256" key="2">
    <source>
        <dbReference type="ARBA" id="ARBA00022664"/>
    </source>
</evidence>
<dbReference type="InterPro" id="IPR000504">
    <property type="entry name" value="RRM_dom"/>
</dbReference>
<dbReference type="InterPro" id="IPR035979">
    <property type="entry name" value="RBD_domain_sf"/>
</dbReference>
<name>A0A0P1BJR7_9BASI</name>
<dbReference type="CDD" id="cd12285">
    <property type="entry name" value="RRM3_RBM39_like"/>
    <property type="match status" value="1"/>
</dbReference>
<sequence>MTPAPTASTADGREHTNDAPPRASTSTFAPASASGSSSALPAHPTLAPPLPGIIPPGTRFTQSLHEHLIYLDRQSNTWRCEAGEENARQGILELEWRSATVLPSAGSSSSSSVSASERQEEQSDELSTTSRREGHGRWVPVLDEEVLRQQQAAYGVAGVDEETPAAPIARRLAKRGANADQGDAADGESSRVGKARKVGEAKGKGKAQAKAPRAVTAVYVTGLPLDTSVSEIAQVFGRYGVLSEDNEGNARIKLYTTDQGAQKGEALVSYFKAESVELAIRVLDESCLRAAQGKTSPVMSVQKAEFGNAEVSGTAGEAGVAAAAAAAAAAAKEEASTDKPAKKPVRSEAEKKQAAKRYAKLNGKLTDWDSDEDDFGPKGAQERPSGASSSTQSRIVILLRMFTLAELDEDPTLLLDLKEDVREECETIGKVTNCVLYDKEPEGIMSVKFATPAAAVACVQKMDGRFFSGRTVIAYLADSKPKFRRSGVGEGSDEEEEEEGRRADAFGEWLDQGGG</sequence>
<evidence type="ECO:0000313" key="10">
    <source>
        <dbReference type="Proteomes" id="UP000054845"/>
    </source>
</evidence>
<evidence type="ECO:0000256" key="5">
    <source>
        <dbReference type="ARBA" id="ARBA00023187"/>
    </source>
</evidence>
<dbReference type="PANTHER" id="PTHR15608:SF0">
    <property type="entry name" value="HIV TAT-SPECIFIC FACTOR 1"/>
    <property type="match status" value="1"/>
</dbReference>
<feature type="region of interest" description="Disordered" evidence="7">
    <location>
        <begin position="174"/>
        <end position="207"/>
    </location>
</feature>
<dbReference type="Pfam" id="PF00076">
    <property type="entry name" value="RRM_1"/>
    <property type="match status" value="2"/>
</dbReference>
<feature type="region of interest" description="Disordered" evidence="7">
    <location>
        <begin position="1"/>
        <end position="58"/>
    </location>
</feature>
<comment type="similarity">
    <text evidence="1">Belongs to the HTATSF1 family.</text>
</comment>
<dbReference type="Gene3D" id="3.30.70.330">
    <property type="match status" value="2"/>
</dbReference>